<comment type="caution">
    <text evidence="1">The sequence shown here is derived from an EMBL/GenBank/DDBJ whole genome shotgun (WGS) entry which is preliminary data.</text>
</comment>
<dbReference type="InterPro" id="IPR024495">
    <property type="entry name" value="DUF2771"/>
</dbReference>
<dbReference type="Proteomes" id="UP000733379">
    <property type="component" value="Unassembled WGS sequence"/>
</dbReference>
<accession>A0ABS6AT98</accession>
<evidence type="ECO:0000313" key="2">
    <source>
        <dbReference type="Proteomes" id="UP000733379"/>
    </source>
</evidence>
<dbReference type="Pfam" id="PF10969">
    <property type="entry name" value="DUF2771"/>
    <property type="match status" value="1"/>
</dbReference>
<dbReference type="RefSeq" id="WP_215916170.1">
    <property type="nucleotide sequence ID" value="NZ_JAHKNI010000002.1"/>
</dbReference>
<protein>
    <submittedName>
        <fullName evidence="1">DUF2771 domain-containing protein</fullName>
    </submittedName>
</protein>
<sequence>MTKPNTRTIVALAVAAVLVVIVAVAAVVTVAVRNAKTPDPALTAYAHGKTVTVAPYRYCTVAGVAQSGQLSLQCRENDVTVPLDVPGGYPLQLSLPPKIANAPWIMLAEYLLPDHRTVVRATRTYRDYPAGTLAVTVPSRPDLRLIGVEMQLVVPARDETGREFFEPYQAWSIKTA</sequence>
<name>A0ABS6AT98_9NOCA</name>
<evidence type="ECO:0000313" key="1">
    <source>
        <dbReference type="EMBL" id="MBU3061262.1"/>
    </source>
</evidence>
<keyword evidence="2" id="KW-1185">Reference proteome</keyword>
<organism evidence="1 2">
    <name type="scientific">Nocardia albiluteola</name>
    <dbReference type="NCBI Taxonomy" id="2842303"/>
    <lineage>
        <taxon>Bacteria</taxon>
        <taxon>Bacillati</taxon>
        <taxon>Actinomycetota</taxon>
        <taxon>Actinomycetes</taxon>
        <taxon>Mycobacteriales</taxon>
        <taxon>Nocardiaceae</taxon>
        <taxon>Nocardia</taxon>
    </lineage>
</organism>
<dbReference type="EMBL" id="JAHKNI010000002">
    <property type="protein sequence ID" value="MBU3061262.1"/>
    <property type="molecule type" value="Genomic_DNA"/>
</dbReference>
<gene>
    <name evidence="1" type="ORF">KO481_06975</name>
</gene>
<proteinExistence type="predicted"/>
<reference evidence="1 2" key="1">
    <citation type="submission" date="2021-06" db="EMBL/GenBank/DDBJ databases">
        <title>Actinomycetes sequencing.</title>
        <authorList>
            <person name="Shan Q."/>
        </authorList>
    </citation>
    <scope>NUCLEOTIDE SEQUENCE [LARGE SCALE GENOMIC DNA]</scope>
    <source>
        <strain evidence="1 2">NEAU-G5</strain>
    </source>
</reference>